<protein>
    <submittedName>
        <fullName evidence="1">Uncharacterized protein</fullName>
    </submittedName>
</protein>
<keyword evidence="3" id="KW-1185">Reference proteome</keyword>
<reference evidence="1" key="1">
    <citation type="journal article" date="2023" name="G3 (Bethesda)">
        <title>Whole genome assemblies of Zophobas morio and Tenebrio molitor.</title>
        <authorList>
            <person name="Kaur S."/>
            <person name="Stinson S.A."/>
            <person name="diCenzo G.C."/>
        </authorList>
    </citation>
    <scope>NUCLEOTIDE SEQUENCE</scope>
    <source>
        <strain evidence="1">QUZm001</strain>
    </source>
</reference>
<dbReference type="EMBL" id="JALNTZ010000002">
    <property type="protein sequence ID" value="KAJ3663065.1"/>
    <property type="molecule type" value="Genomic_DNA"/>
</dbReference>
<dbReference type="Proteomes" id="UP001168821">
    <property type="component" value="Unassembled WGS sequence"/>
</dbReference>
<comment type="caution">
    <text evidence="1">The sequence shown here is derived from an EMBL/GenBank/DDBJ whole genome shotgun (WGS) entry which is preliminary data.</text>
</comment>
<gene>
    <name evidence="2" type="ORF">Zmor_007374</name>
    <name evidence="1" type="ORF">Zmor_025275</name>
</gene>
<accession>A0AA38M4H3</accession>
<evidence type="ECO:0000313" key="3">
    <source>
        <dbReference type="Proteomes" id="UP001168821"/>
    </source>
</evidence>
<dbReference type="EMBL" id="JALNTZ010000008">
    <property type="protein sequence ID" value="KAJ3642504.1"/>
    <property type="molecule type" value="Genomic_DNA"/>
</dbReference>
<evidence type="ECO:0000313" key="2">
    <source>
        <dbReference type="EMBL" id="KAJ3663065.1"/>
    </source>
</evidence>
<sequence>MVIMAEPEKYLQQNIIEYQKELEKINLEINIDKTKTMIMTVKEKCHKIELNGQGIKQVRSYNCLATSIEYNGKIDKEIPEIKRKVGRLYNSLKNSFFGKKEIPKERRVPVDGNIEKRFLRKIQVITRRDRIRNTIIVEELKIKPIEKVTKKKN</sequence>
<dbReference type="AlphaFoldDB" id="A0AA38M4H3"/>
<proteinExistence type="predicted"/>
<name>A0AA38M4H3_9CUCU</name>
<organism evidence="1 3">
    <name type="scientific">Zophobas morio</name>
    <dbReference type="NCBI Taxonomy" id="2755281"/>
    <lineage>
        <taxon>Eukaryota</taxon>
        <taxon>Metazoa</taxon>
        <taxon>Ecdysozoa</taxon>
        <taxon>Arthropoda</taxon>
        <taxon>Hexapoda</taxon>
        <taxon>Insecta</taxon>
        <taxon>Pterygota</taxon>
        <taxon>Neoptera</taxon>
        <taxon>Endopterygota</taxon>
        <taxon>Coleoptera</taxon>
        <taxon>Polyphaga</taxon>
        <taxon>Cucujiformia</taxon>
        <taxon>Tenebrionidae</taxon>
        <taxon>Zophobas</taxon>
    </lineage>
</organism>
<evidence type="ECO:0000313" key="1">
    <source>
        <dbReference type="EMBL" id="KAJ3642504.1"/>
    </source>
</evidence>